<dbReference type="GO" id="GO:0005975">
    <property type="term" value="P:carbohydrate metabolic process"/>
    <property type="evidence" value="ECO:0007669"/>
    <property type="project" value="InterPro"/>
</dbReference>
<evidence type="ECO:0000313" key="6">
    <source>
        <dbReference type="Proteomes" id="UP000535589"/>
    </source>
</evidence>
<organism evidence="5 6">
    <name type="scientific">Vibrio agarilyticus</name>
    <dbReference type="NCBI Taxonomy" id="2726741"/>
    <lineage>
        <taxon>Bacteria</taxon>
        <taxon>Pseudomonadati</taxon>
        <taxon>Pseudomonadota</taxon>
        <taxon>Gammaproteobacteria</taxon>
        <taxon>Vibrionales</taxon>
        <taxon>Vibrionaceae</taxon>
        <taxon>Vibrio</taxon>
    </lineage>
</organism>
<protein>
    <submittedName>
        <fullName evidence="5">Agarase</fullName>
    </submittedName>
</protein>
<dbReference type="Proteomes" id="UP000535589">
    <property type="component" value="Unassembled WGS sequence"/>
</dbReference>
<dbReference type="SUPFAM" id="SSF51445">
    <property type="entry name" value="(Trans)glycosidases"/>
    <property type="match status" value="1"/>
</dbReference>
<feature type="domain" description="Agarase CBM-like" evidence="4">
    <location>
        <begin position="30"/>
        <end position="210"/>
    </location>
</feature>
<dbReference type="Pfam" id="PF02449">
    <property type="entry name" value="Glyco_hydro_42"/>
    <property type="match status" value="1"/>
</dbReference>
<sequence length="756" mass="86884">MEQPSMKPKIEDFRYQTEHDTSIPLFCKDKSTLTKNFDFKNMQAELVETPTEALAIKVHCKSKDNFYTSMYLRPETGVVWDWSELSSFCFAFDVQNLNKRSTQVFINLFDHNGQMHSRCINVQGNSLKTYMVELKGELLKGRTNYYTGLRSNPAPWNSPHIYATWMWGSMNIDVSSIDHIELSVHGTLIDHNLIFSDFRLMQSPDINPNYFTHVIDKFGQNEHVEYQEKVHSTEELQDFMEQELESLKQGAMSDRSKFSGYKDGKQYQATGYFRTQKIDGKWSLIDPEGYPYFATGIDVIRLANAYTITGNDYDNSLVPQRDPADLTPEDSIEKLTVSDEAKQTAFVASKVRRDCFQWLPSYDEPLGEHYAYMRELFDGAVDRGETFSFYAANLERKYGKKNYLEKWREVTVDRMLNWGFTSLGNWNAPEFYSNDRIPFFANGWIIGNFKTVSSGDDFWSPLPDPFDPVFAERAEVTVQQVKNEMKGSPWCVGIFIDNEKSWGRMGTIEGQHGIAIHTLSRSDSESPTKAVFTQTLKDKYVDITALNARWGTDIASWDAVSDGLSGLEHNEAQLSDYGLLLETYASEYFRIVNCALKKHLPNHLYLGVRFADWGMTPDVVRAAAKHCDVISYNYYKEGLHPKAWEFLADVDMPSIIGEFHIGAKDTGVYHPGLVCAHDQTERGEMYESYMQSVIDNPYFVGAHWFQYIDSPITGRSYDGENYNVGFVSVADVPYQPMVEAAKRLHSNMYKRRINKK</sequence>
<proteinExistence type="predicted"/>
<keyword evidence="1" id="KW-0378">Hydrolase</keyword>
<dbReference type="AlphaFoldDB" id="A0A7X8TTW8"/>
<reference evidence="5 6" key="1">
    <citation type="submission" date="2020-04" db="EMBL/GenBank/DDBJ databases">
        <title>Vibrio sp. SM6, a novel species isolated from seawater.</title>
        <authorList>
            <person name="Wang X."/>
        </authorList>
    </citation>
    <scope>NUCLEOTIDE SEQUENCE [LARGE SCALE GENOMIC DNA]</scope>
    <source>
        <strain evidence="5 6">SM6</strain>
    </source>
</reference>
<evidence type="ECO:0000256" key="2">
    <source>
        <dbReference type="ARBA" id="ARBA00023295"/>
    </source>
</evidence>
<keyword evidence="2" id="KW-0326">Glycosidase</keyword>
<dbReference type="InterPro" id="IPR040669">
    <property type="entry name" value="Agarase_CBM"/>
</dbReference>
<evidence type="ECO:0000256" key="1">
    <source>
        <dbReference type="ARBA" id="ARBA00022801"/>
    </source>
</evidence>
<comment type="caution">
    <text evidence="5">The sequence shown here is derived from an EMBL/GenBank/DDBJ whole genome shotgun (WGS) entry which is preliminary data.</text>
</comment>
<name>A0A7X8TTW8_9VIBR</name>
<dbReference type="Pfam" id="PF17992">
    <property type="entry name" value="Agarase_CBM"/>
    <property type="match status" value="1"/>
</dbReference>
<dbReference type="Gene3D" id="2.60.120.430">
    <property type="entry name" value="Galactose-binding lectin"/>
    <property type="match status" value="1"/>
</dbReference>
<keyword evidence="6" id="KW-1185">Reference proteome</keyword>
<evidence type="ECO:0000313" key="5">
    <source>
        <dbReference type="EMBL" id="NLS14218.1"/>
    </source>
</evidence>
<feature type="domain" description="Glycoside hydrolase family 42 N-terminal" evidence="3">
    <location>
        <begin position="528"/>
        <end position="637"/>
    </location>
</feature>
<dbReference type="GO" id="GO:0004565">
    <property type="term" value="F:beta-galactosidase activity"/>
    <property type="evidence" value="ECO:0007669"/>
    <property type="project" value="InterPro"/>
</dbReference>
<evidence type="ECO:0000259" key="3">
    <source>
        <dbReference type="Pfam" id="PF02449"/>
    </source>
</evidence>
<evidence type="ECO:0000259" key="4">
    <source>
        <dbReference type="Pfam" id="PF17992"/>
    </source>
</evidence>
<dbReference type="Gene3D" id="3.20.20.80">
    <property type="entry name" value="Glycosidases"/>
    <property type="match status" value="1"/>
</dbReference>
<dbReference type="EMBL" id="JABAIK010000017">
    <property type="protein sequence ID" value="NLS14218.1"/>
    <property type="molecule type" value="Genomic_DNA"/>
</dbReference>
<dbReference type="InterPro" id="IPR017853">
    <property type="entry name" value="GH"/>
</dbReference>
<dbReference type="InterPro" id="IPR013529">
    <property type="entry name" value="Glyco_hydro_42_N"/>
</dbReference>
<dbReference type="GO" id="GO:0009341">
    <property type="term" value="C:beta-galactosidase complex"/>
    <property type="evidence" value="ECO:0007669"/>
    <property type="project" value="InterPro"/>
</dbReference>
<accession>A0A7X8TTW8</accession>
<gene>
    <name evidence="5" type="ORF">HGP28_15130</name>
</gene>